<feature type="domain" description="Dienelactone hydrolase" evidence="2">
    <location>
        <begin position="91"/>
        <end position="196"/>
    </location>
</feature>
<sequence length="217" mass="24210">MTQTGHRIVKEITKTLTLDYLLHIPDTEEQPADKKWPVILFLHGSGERGSDLNKVKANGLPNIVDQDKSFPFIVISPQCPEDEFWAMEKEALHAIVEHVLENYPADPKRVYLTGLSMGGYGAWHLPIDYPHVFAAVAPVCGGIDPSKAEALRDVPIWAFHGAKDDVVPLSESQGIVDALEAIEANVKLTVYPEGNHNAWDETYSNPDLYKWFLSHSL</sequence>
<evidence type="ECO:0000313" key="3">
    <source>
        <dbReference type="EMBL" id="PYY26439.1"/>
    </source>
</evidence>
<gene>
    <name evidence="3" type="ORF">PIL02S_05844</name>
</gene>
<dbReference type="InterPro" id="IPR050955">
    <property type="entry name" value="Plant_Biomass_Hydrol_Est"/>
</dbReference>
<accession>A0A2W0C7Q7</accession>
<dbReference type="Proteomes" id="UP000247459">
    <property type="component" value="Unassembled WGS sequence"/>
</dbReference>
<dbReference type="AlphaFoldDB" id="A0A2W0C7Q7"/>
<dbReference type="OrthoDB" id="9764953at2"/>
<organism evidence="3 4">
    <name type="scientific">Paenibacillus illinoisensis</name>
    <dbReference type="NCBI Taxonomy" id="59845"/>
    <lineage>
        <taxon>Bacteria</taxon>
        <taxon>Bacillati</taxon>
        <taxon>Bacillota</taxon>
        <taxon>Bacilli</taxon>
        <taxon>Bacillales</taxon>
        <taxon>Paenibacillaceae</taxon>
        <taxon>Paenibacillus</taxon>
    </lineage>
</organism>
<reference evidence="3 4" key="1">
    <citation type="submission" date="2018-01" db="EMBL/GenBank/DDBJ databases">
        <title>Genome sequence of the PGP bacterium Paenibacillus illinoisensis E3.</title>
        <authorList>
            <person name="Rolli E."/>
            <person name="Marasco R."/>
            <person name="Bessem C."/>
            <person name="Michoud G."/>
            <person name="Gaiarsa S."/>
            <person name="Borin S."/>
            <person name="Daffonchio D."/>
        </authorList>
    </citation>
    <scope>NUCLEOTIDE SEQUENCE [LARGE SCALE GENOMIC DNA]</scope>
    <source>
        <strain evidence="3 4">E3</strain>
    </source>
</reference>
<dbReference type="PANTHER" id="PTHR43037:SF1">
    <property type="entry name" value="BLL1128 PROTEIN"/>
    <property type="match status" value="1"/>
</dbReference>
<proteinExistence type="predicted"/>
<name>A0A2W0C7Q7_9BACL</name>
<keyword evidence="1" id="KW-0732">Signal</keyword>
<dbReference type="InterPro" id="IPR002925">
    <property type="entry name" value="Dienelactn_hydro"/>
</dbReference>
<dbReference type="GO" id="GO:0016787">
    <property type="term" value="F:hydrolase activity"/>
    <property type="evidence" value="ECO:0007669"/>
    <property type="project" value="InterPro"/>
</dbReference>
<dbReference type="Gene3D" id="3.40.50.1820">
    <property type="entry name" value="alpha/beta hydrolase"/>
    <property type="match status" value="1"/>
</dbReference>
<dbReference type="RefSeq" id="WP_110822407.1">
    <property type="nucleotide sequence ID" value="NZ_PRLG01000029.1"/>
</dbReference>
<dbReference type="InterPro" id="IPR029058">
    <property type="entry name" value="AB_hydrolase_fold"/>
</dbReference>
<dbReference type="PANTHER" id="PTHR43037">
    <property type="entry name" value="UNNAMED PRODUCT-RELATED"/>
    <property type="match status" value="1"/>
</dbReference>
<dbReference type="Pfam" id="PF01738">
    <property type="entry name" value="DLH"/>
    <property type="match status" value="1"/>
</dbReference>
<dbReference type="SUPFAM" id="SSF53474">
    <property type="entry name" value="alpha/beta-Hydrolases"/>
    <property type="match status" value="1"/>
</dbReference>
<dbReference type="EMBL" id="PRLG01000029">
    <property type="protein sequence ID" value="PYY26439.1"/>
    <property type="molecule type" value="Genomic_DNA"/>
</dbReference>
<evidence type="ECO:0000259" key="2">
    <source>
        <dbReference type="Pfam" id="PF01738"/>
    </source>
</evidence>
<protein>
    <submittedName>
        <fullName evidence="3">Phospholipase-Carboxylesterase</fullName>
    </submittedName>
</protein>
<comment type="caution">
    <text evidence="3">The sequence shown here is derived from an EMBL/GenBank/DDBJ whole genome shotgun (WGS) entry which is preliminary data.</text>
</comment>
<evidence type="ECO:0000256" key="1">
    <source>
        <dbReference type="ARBA" id="ARBA00022729"/>
    </source>
</evidence>
<evidence type="ECO:0000313" key="4">
    <source>
        <dbReference type="Proteomes" id="UP000247459"/>
    </source>
</evidence>